<dbReference type="InterPro" id="IPR050099">
    <property type="entry name" value="SIS_GmhA/DiaA_subfam"/>
</dbReference>
<dbReference type="SUPFAM" id="SSF53697">
    <property type="entry name" value="SIS domain"/>
    <property type="match status" value="1"/>
</dbReference>
<reference evidence="2 3" key="1">
    <citation type="submission" date="2024-03" db="EMBL/GenBank/DDBJ databases">
        <title>Whole genome sequencing of Streptomyces racemochromogenes, to identify antimicrobial biosynthetic gene clusters.</title>
        <authorList>
            <person name="Suryawanshi P."/>
            <person name="Krishnaraj P.U."/>
            <person name="Arun Y.P."/>
            <person name="Suryawanshi M.P."/>
            <person name="Rakshit O."/>
        </authorList>
    </citation>
    <scope>NUCLEOTIDE SEQUENCE [LARGE SCALE GENOMIC DNA]</scope>
    <source>
        <strain evidence="2 3">AUDT626</strain>
    </source>
</reference>
<keyword evidence="3" id="KW-1185">Reference proteome</keyword>
<dbReference type="Gene3D" id="3.40.50.10490">
    <property type="entry name" value="Glucose-6-phosphate isomerase like protein, domain 1"/>
    <property type="match status" value="1"/>
</dbReference>
<dbReference type="Proteomes" id="UP001610631">
    <property type="component" value="Unassembled WGS sequence"/>
</dbReference>
<dbReference type="PANTHER" id="PTHR30390">
    <property type="entry name" value="SEDOHEPTULOSE 7-PHOSPHATE ISOMERASE / DNAA INITIATOR-ASSOCIATING FACTOR FOR REPLICATION INITIATION"/>
    <property type="match status" value="1"/>
</dbReference>
<dbReference type="CDD" id="cd05006">
    <property type="entry name" value="SIS_GmhA"/>
    <property type="match status" value="1"/>
</dbReference>
<accession>A0ABW7PPS1</accession>
<dbReference type="PANTHER" id="PTHR30390:SF6">
    <property type="entry name" value="DNAA INITIATOR-ASSOCIATING PROTEIN DIAA"/>
    <property type="match status" value="1"/>
</dbReference>
<comment type="caution">
    <text evidence="2">The sequence shown here is derived from an EMBL/GenBank/DDBJ whole genome shotgun (WGS) entry which is preliminary data.</text>
</comment>
<sequence>MNPYTHESSERPAAPAGGVRDHCSALLAALDGMCHDGADLLERWGPALAGVLGGGGRLLAAGNGGSAAQAQHLTAELVGRYRRERPPFSAIALHAETSSVTAIGNDYGYEQVFARQVAAHGRPGDVLLLLSTSGRSGNLLAAAAAGRDRGMRVWALTGRVPNPLALAADETLCVDAASTATVQEAHLVAVHLLCEAFDAALEAAPPEASGAARRVCVVDGRMP</sequence>
<dbReference type="InterPro" id="IPR046348">
    <property type="entry name" value="SIS_dom_sf"/>
</dbReference>
<evidence type="ECO:0000313" key="3">
    <source>
        <dbReference type="Proteomes" id="UP001610631"/>
    </source>
</evidence>
<name>A0ABW7PPS1_9ACTN</name>
<dbReference type="InterPro" id="IPR001347">
    <property type="entry name" value="SIS_dom"/>
</dbReference>
<proteinExistence type="predicted"/>
<gene>
    <name evidence="2" type="ORF">WDV06_35780</name>
</gene>
<organism evidence="2 3">
    <name type="scientific">Streptomyces racemochromogenes</name>
    <dbReference type="NCBI Taxonomy" id="67353"/>
    <lineage>
        <taxon>Bacteria</taxon>
        <taxon>Bacillati</taxon>
        <taxon>Actinomycetota</taxon>
        <taxon>Actinomycetes</taxon>
        <taxon>Kitasatosporales</taxon>
        <taxon>Streptomycetaceae</taxon>
        <taxon>Streptomyces</taxon>
    </lineage>
</organism>
<dbReference type="RefSeq" id="WP_395513994.1">
    <property type="nucleotide sequence ID" value="NZ_JBBDHD010000226.1"/>
</dbReference>
<dbReference type="InterPro" id="IPR035461">
    <property type="entry name" value="GmhA/DiaA"/>
</dbReference>
<dbReference type="Pfam" id="PF13580">
    <property type="entry name" value="SIS_2"/>
    <property type="match status" value="1"/>
</dbReference>
<dbReference type="EMBL" id="JBBDHD010000226">
    <property type="protein sequence ID" value="MFH7600422.1"/>
    <property type="molecule type" value="Genomic_DNA"/>
</dbReference>
<dbReference type="PROSITE" id="PS51464">
    <property type="entry name" value="SIS"/>
    <property type="match status" value="1"/>
</dbReference>
<feature type="domain" description="SIS" evidence="1">
    <location>
        <begin position="48"/>
        <end position="203"/>
    </location>
</feature>
<protein>
    <submittedName>
        <fullName evidence="2">SIS domain-containing protein</fullName>
    </submittedName>
</protein>
<evidence type="ECO:0000313" key="2">
    <source>
        <dbReference type="EMBL" id="MFH7600422.1"/>
    </source>
</evidence>
<evidence type="ECO:0000259" key="1">
    <source>
        <dbReference type="PROSITE" id="PS51464"/>
    </source>
</evidence>